<name>A0A856MTS2_9CYAN</name>
<evidence type="ECO:0000259" key="6">
    <source>
        <dbReference type="PROSITE" id="PS50075"/>
    </source>
</evidence>
<dbReference type="InterPro" id="IPR000873">
    <property type="entry name" value="AMP-dep_synth/lig_dom"/>
</dbReference>
<dbReference type="GO" id="GO:0016874">
    <property type="term" value="F:ligase activity"/>
    <property type="evidence" value="ECO:0007669"/>
    <property type="project" value="UniProtKB-KW"/>
</dbReference>
<dbReference type="Gene3D" id="2.30.38.10">
    <property type="entry name" value="Luciferase, Domain 3"/>
    <property type="match status" value="1"/>
</dbReference>
<dbReference type="GO" id="GO:0031177">
    <property type="term" value="F:phosphopantetheine binding"/>
    <property type="evidence" value="ECO:0007669"/>
    <property type="project" value="InterPro"/>
</dbReference>
<dbReference type="SUPFAM" id="SSF47336">
    <property type="entry name" value="ACP-like"/>
    <property type="match status" value="1"/>
</dbReference>
<keyword evidence="7" id="KW-0614">Plasmid</keyword>
<dbReference type="InterPro" id="IPR020845">
    <property type="entry name" value="AMP-binding_CS"/>
</dbReference>
<gene>
    <name evidence="7" type="ORF">DP114_33430</name>
</gene>
<evidence type="ECO:0000313" key="8">
    <source>
        <dbReference type="Proteomes" id="UP000503129"/>
    </source>
</evidence>
<dbReference type="InterPro" id="IPR009081">
    <property type="entry name" value="PP-bd_ACP"/>
</dbReference>
<dbReference type="Pfam" id="PF00550">
    <property type="entry name" value="PP-binding"/>
    <property type="match status" value="1"/>
</dbReference>
<feature type="domain" description="Carrier" evidence="6">
    <location>
        <begin position="1087"/>
        <end position="1162"/>
    </location>
</feature>
<dbReference type="InterPro" id="IPR010071">
    <property type="entry name" value="AA_adenyl_dom"/>
</dbReference>
<evidence type="ECO:0000256" key="2">
    <source>
        <dbReference type="ARBA" id="ARBA00022450"/>
    </source>
</evidence>
<evidence type="ECO:0000256" key="3">
    <source>
        <dbReference type="ARBA" id="ARBA00022553"/>
    </source>
</evidence>
<dbReference type="CDD" id="cd19535">
    <property type="entry name" value="Cyc_NRPS"/>
    <property type="match status" value="1"/>
</dbReference>
<dbReference type="GO" id="GO:0005737">
    <property type="term" value="C:cytoplasm"/>
    <property type="evidence" value="ECO:0007669"/>
    <property type="project" value="TreeGrafter"/>
</dbReference>
<feature type="compositionally biased region" description="Basic and acidic residues" evidence="5">
    <location>
        <begin position="1169"/>
        <end position="1183"/>
    </location>
</feature>
<dbReference type="FunFam" id="3.40.50.980:FF:000001">
    <property type="entry name" value="Non-ribosomal peptide synthetase"/>
    <property type="match status" value="1"/>
</dbReference>
<dbReference type="CDD" id="cd12114">
    <property type="entry name" value="A_NRPS_TlmIV_like"/>
    <property type="match status" value="1"/>
</dbReference>
<protein>
    <submittedName>
        <fullName evidence="7">Non-ribosomal peptide synthetase</fullName>
    </submittedName>
</protein>
<evidence type="ECO:0000256" key="4">
    <source>
        <dbReference type="ARBA" id="ARBA00022598"/>
    </source>
</evidence>
<dbReference type="InterPro" id="IPR020806">
    <property type="entry name" value="PKS_PP-bd"/>
</dbReference>
<geneLocation type="plasmid" evidence="8">
    <name>pboct1</name>
</geneLocation>
<dbReference type="Gene3D" id="3.30.559.30">
    <property type="entry name" value="Nonribosomal peptide synthetase, condensation domain"/>
    <property type="match status" value="1"/>
</dbReference>
<dbReference type="PROSITE" id="PS50075">
    <property type="entry name" value="CARRIER"/>
    <property type="match status" value="1"/>
</dbReference>
<dbReference type="PROSITE" id="PS00455">
    <property type="entry name" value="AMP_BINDING"/>
    <property type="match status" value="1"/>
</dbReference>
<dbReference type="Gene3D" id="3.30.559.10">
    <property type="entry name" value="Chloramphenicol acetyltransferase-like domain"/>
    <property type="match status" value="1"/>
</dbReference>
<dbReference type="AlphaFoldDB" id="A0A856MTS2"/>
<dbReference type="InterPro" id="IPR041464">
    <property type="entry name" value="TubC_N"/>
</dbReference>
<dbReference type="NCBIfam" id="TIGR01733">
    <property type="entry name" value="AA-adenyl-dom"/>
    <property type="match status" value="1"/>
</dbReference>
<dbReference type="EMBL" id="CP030119">
    <property type="protein sequence ID" value="QDL12656.1"/>
    <property type="molecule type" value="Genomic_DNA"/>
</dbReference>
<dbReference type="Proteomes" id="UP000503129">
    <property type="component" value="Plasmid pBOCT1"/>
</dbReference>
<dbReference type="GO" id="GO:0043041">
    <property type="term" value="P:amino acid activation for nonribosomal peptide biosynthetic process"/>
    <property type="evidence" value="ECO:0007669"/>
    <property type="project" value="TreeGrafter"/>
</dbReference>
<dbReference type="Gene3D" id="3.40.50.980">
    <property type="match status" value="2"/>
</dbReference>
<dbReference type="InterPro" id="IPR057737">
    <property type="entry name" value="Condensation_MtbB-like"/>
</dbReference>
<dbReference type="InterPro" id="IPR044894">
    <property type="entry name" value="TubC_N_sf"/>
</dbReference>
<reference evidence="7 8" key="1">
    <citation type="submission" date="2018-06" db="EMBL/GenBank/DDBJ databases">
        <title>Comparative genomics of Brasilonema spp. strains.</title>
        <authorList>
            <person name="Alvarenga D.O."/>
            <person name="Fiore M.F."/>
            <person name="Varani A.M."/>
        </authorList>
    </citation>
    <scope>NUCLEOTIDE SEQUENCE [LARGE SCALE GENOMIC DNA]</scope>
    <source>
        <strain evidence="7 8">CENA114</strain>
        <plasmid evidence="8">pboct1</plasmid>
    </source>
</reference>
<dbReference type="PANTHER" id="PTHR45527">
    <property type="entry name" value="NONRIBOSOMAL PEPTIDE SYNTHETASE"/>
    <property type="match status" value="1"/>
</dbReference>
<dbReference type="Pfam" id="PF00501">
    <property type="entry name" value="AMP-binding"/>
    <property type="match status" value="1"/>
</dbReference>
<dbReference type="Gene3D" id="1.10.10.1830">
    <property type="entry name" value="Non-ribosomal peptide synthase, adenylation domain"/>
    <property type="match status" value="1"/>
</dbReference>
<dbReference type="GO" id="GO:0008610">
    <property type="term" value="P:lipid biosynthetic process"/>
    <property type="evidence" value="ECO:0007669"/>
    <property type="project" value="UniProtKB-ARBA"/>
</dbReference>
<organism evidence="7 8">
    <name type="scientific">Brasilonema sennae CENA114</name>
    <dbReference type="NCBI Taxonomy" id="415709"/>
    <lineage>
        <taxon>Bacteria</taxon>
        <taxon>Bacillati</taxon>
        <taxon>Cyanobacteriota</taxon>
        <taxon>Cyanophyceae</taxon>
        <taxon>Nostocales</taxon>
        <taxon>Scytonemataceae</taxon>
        <taxon>Brasilonema</taxon>
        <taxon>Bromeliae group (in: Brasilonema)</taxon>
    </lineage>
</organism>
<keyword evidence="3" id="KW-0597">Phosphoprotein</keyword>
<sequence length="1200" mass="136041">MKATELLTELRQLGVQLWIDGQELICRAPKGTLTPELRTLMAQQKSELLALLHFHDKETRSSTLPTIVPALDQRHLPFPLTEIQQAYWLGRNGAFELGNVGNHFYVELECEELDLNRLSSAWQKVISRHDMLRAVVTADAQQQILEQVPPYQIEIQDLRAQEPETVAQRLEAARDRLSHQLFQPEQWPWFEVQAYLLDERRIRLLISIELLNLDVTSATMIFREWWQLYKNPELSLPALEFSFRDYILATDAFRKSEAYQRSLAYWKERVATLPPAPELSLAINPNVLNQPKFKCHKATLEAETWSKLKNRAVEMGLSPSGVLLAAYAEILATWSKNLRFTINLTLFNRLPLHPKINDIAGDFTSLILLAVDNSGQYTFAERAKHIQKQLWDDMDHCHVSGVQVLRELSRLQSREREAVMPVIFTSALNSSSDGIFEWLNKFGSVVYSISQTPQVWLDYQAHEQGGSLINVWATVEGLFPEGLLDDMLNAYNRLLQRLANHKESWQQKIFQLIPKAQLERRTAINATQAPVTSHMLHTLFAEQVPQRSQQPAVISSKRTLNYLELYRRAHQVGHRLRQLGAHPNTLVGVVMEKGWEQVVAVLGILYSGAAYLPIDPALPQERLWHLLEQGEVKLVLTQSWLNEKLTWSNGIQRLGVDDEDIQGVDDSPLESVQKPEDLAYVIFTSGSTGTPKGVMIDHRGAVNTIVDINQRFGVEPTDRVLALSSLNFDLSVYDIFGTLAAGGTIVIPDAEHTKDPAHWVALMAQNKVTVWNSVPALMQMLVEYSKKNQHQEWLNGLQLVLLSGDWIPLNLPNQIKALFKNAQVISLGGATEASIWSILYPIEAVDLAWKSIPYGQPMCNQYFQILNEKMEPCPVWVPGQVYIGGIGLAQGYWRDEQKTNTSFIIHPETGERLYKTGDLGRYLPDGNIEFLGREDLQVKISGYRIELGEIEKALEQHSAVKYAVVTAVGKEREKKYLVAYVVPDSEWVSLELDFTNPIAHVYKPQQPEGVMTNQGVSEQVPPKASSTFASIADELHSFLQKKLPNYMIPSAYVPLPTLPLSANGKVDRRALPQLEPVHSESDTVNLPPQSEVERTLAAIVKNVLQVESIGMQSNFFDLGATSVHIVQVHSKVKEALGMDIPIVQIFRYPTISFLAKYLSHNQIEKSFSHQMDEQTQKQKELSHRQKQLMAKRRNNTIVNL</sequence>
<evidence type="ECO:0000256" key="5">
    <source>
        <dbReference type="SAM" id="MobiDB-lite"/>
    </source>
</evidence>
<dbReference type="InterPro" id="IPR045851">
    <property type="entry name" value="AMP-bd_C_sf"/>
</dbReference>
<feature type="region of interest" description="Disordered" evidence="5">
    <location>
        <begin position="1169"/>
        <end position="1188"/>
    </location>
</feature>
<dbReference type="InterPro" id="IPR023213">
    <property type="entry name" value="CAT-like_dom_sf"/>
</dbReference>
<keyword evidence="2" id="KW-0596">Phosphopantetheine</keyword>
<dbReference type="Pfam" id="PF00668">
    <property type="entry name" value="Condensation"/>
    <property type="match status" value="1"/>
</dbReference>
<dbReference type="FunFam" id="3.30.559.30:FF:000006">
    <property type="entry name" value="Yersiniabactin polyketide/non-ribosomal peptide synthetase"/>
    <property type="match status" value="1"/>
</dbReference>
<dbReference type="SUPFAM" id="SSF56801">
    <property type="entry name" value="Acetyl-CoA synthetase-like"/>
    <property type="match status" value="1"/>
</dbReference>
<keyword evidence="8" id="KW-1185">Reference proteome</keyword>
<dbReference type="GO" id="GO:0044550">
    <property type="term" value="P:secondary metabolite biosynthetic process"/>
    <property type="evidence" value="ECO:0007669"/>
    <property type="project" value="TreeGrafter"/>
</dbReference>
<dbReference type="SMART" id="SM00823">
    <property type="entry name" value="PKS_PP"/>
    <property type="match status" value="1"/>
</dbReference>
<dbReference type="FunFam" id="3.30.559.10:FF:000023">
    <property type="entry name" value="Non-ribosomal peptide synthetase"/>
    <property type="match status" value="1"/>
</dbReference>
<dbReference type="InterPro" id="IPR036736">
    <property type="entry name" value="ACP-like_sf"/>
</dbReference>
<keyword evidence="4" id="KW-0436">Ligase</keyword>
<accession>A0A856MTS2</accession>
<dbReference type="FunFam" id="3.40.50.12780:FF:000012">
    <property type="entry name" value="Non-ribosomal peptide synthetase"/>
    <property type="match status" value="1"/>
</dbReference>
<dbReference type="InterPro" id="IPR001242">
    <property type="entry name" value="Condensation_dom"/>
</dbReference>
<comment type="cofactor">
    <cofactor evidence="1">
        <name>pantetheine 4'-phosphate</name>
        <dbReference type="ChEBI" id="CHEBI:47942"/>
    </cofactor>
</comment>
<evidence type="ECO:0000313" key="7">
    <source>
        <dbReference type="EMBL" id="QDL12656.1"/>
    </source>
</evidence>
<dbReference type="Gene3D" id="3.30.300.30">
    <property type="match status" value="1"/>
</dbReference>
<dbReference type="Pfam" id="PF18563">
    <property type="entry name" value="TubC_N"/>
    <property type="match status" value="1"/>
</dbReference>
<dbReference type="KEGG" id="bsen:DP114_33430"/>
<evidence type="ECO:0000256" key="1">
    <source>
        <dbReference type="ARBA" id="ARBA00001957"/>
    </source>
</evidence>
<dbReference type="Gene3D" id="1.10.1200.10">
    <property type="entry name" value="ACP-like"/>
    <property type="match status" value="1"/>
</dbReference>
<dbReference type="SUPFAM" id="SSF52777">
    <property type="entry name" value="CoA-dependent acyltransferases"/>
    <property type="match status" value="2"/>
</dbReference>
<dbReference type="RefSeq" id="WP_169264165.1">
    <property type="nucleotide sequence ID" value="NZ_CAWOXK010000002.1"/>
</dbReference>
<proteinExistence type="predicted"/>
<dbReference type="PANTHER" id="PTHR45527:SF10">
    <property type="entry name" value="PYOCHELIN SYNTHASE PCHF"/>
    <property type="match status" value="1"/>
</dbReference>